<feature type="chain" id="PRO_5036789909" description="DUF5050 domain-containing protein" evidence="1">
    <location>
        <begin position="25"/>
        <end position="576"/>
    </location>
</feature>
<keyword evidence="1" id="KW-0732">Signal</keyword>
<reference evidence="2" key="1">
    <citation type="journal article" date="2014" name="Int. J. Syst. Evol. Microbiol.">
        <title>Complete genome sequence of Corynebacterium casei LMG S-19264T (=DSM 44701T), isolated from a smear-ripened cheese.</title>
        <authorList>
            <consortium name="US DOE Joint Genome Institute (JGI-PGF)"/>
            <person name="Walter F."/>
            <person name="Albersmeier A."/>
            <person name="Kalinowski J."/>
            <person name="Ruckert C."/>
        </authorList>
    </citation>
    <scope>NUCLEOTIDE SEQUENCE</scope>
    <source>
        <strain evidence="2">CGMCC 1.15760</strain>
    </source>
</reference>
<evidence type="ECO:0000313" key="3">
    <source>
        <dbReference type="Proteomes" id="UP000616608"/>
    </source>
</evidence>
<keyword evidence="3" id="KW-1185">Reference proteome</keyword>
<gene>
    <name evidence="2" type="ORF">GCM10007425_03240</name>
</gene>
<accession>A0A917D6M5</accession>
<evidence type="ECO:0008006" key="4">
    <source>
        <dbReference type="Google" id="ProtNLM"/>
    </source>
</evidence>
<dbReference type="RefSeq" id="WP_188613263.1">
    <property type="nucleotide sequence ID" value="NZ_BMJT01000001.1"/>
</dbReference>
<protein>
    <recommendedName>
        <fullName evidence="4">DUF5050 domain-containing protein</fullName>
    </recommendedName>
</protein>
<evidence type="ECO:0000313" key="2">
    <source>
        <dbReference type="EMBL" id="GGG12259.1"/>
    </source>
</evidence>
<feature type="signal peptide" evidence="1">
    <location>
        <begin position="1"/>
        <end position="24"/>
    </location>
</feature>
<comment type="caution">
    <text evidence="2">The sequence shown here is derived from an EMBL/GenBank/DDBJ whole genome shotgun (WGS) entry which is preliminary data.</text>
</comment>
<reference evidence="2" key="2">
    <citation type="submission" date="2020-09" db="EMBL/GenBank/DDBJ databases">
        <authorList>
            <person name="Sun Q."/>
            <person name="Zhou Y."/>
        </authorList>
    </citation>
    <scope>NUCLEOTIDE SEQUENCE</scope>
    <source>
        <strain evidence="2">CGMCC 1.15760</strain>
    </source>
</reference>
<dbReference type="InterPro" id="IPR011047">
    <property type="entry name" value="Quinoprotein_ADH-like_sf"/>
</dbReference>
<dbReference type="AlphaFoldDB" id="A0A917D6M5"/>
<dbReference type="EMBL" id="BMJT01000001">
    <property type="protein sequence ID" value="GGG12259.1"/>
    <property type="molecule type" value="Genomic_DNA"/>
</dbReference>
<evidence type="ECO:0000256" key="1">
    <source>
        <dbReference type="SAM" id="SignalP"/>
    </source>
</evidence>
<proteinExistence type="predicted"/>
<dbReference type="SUPFAM" id="SSF50998">
    <property type="entry name" value="Quinoprotein alcohol dehydrogenase-like"/>
    <property type="match status" value="1"/>
</dbReference>
<dbReference type="InterPro" id="IPR015943">
    <property type="entry name" value="WD40/YVTN_repeat-like_dom_sf"/>
</dbReference>
<organism evidence="2 3">
    <name type="scientific">Lysinibacillus alkalisoli</name>
    <dbReference type="NCBI Taxonomy" id="1911548"/>
    <lineage>
        <taxon>Bacteria</taxon>
        <taxon>Bacillati</taxon>
        <taxon>Bacillota</taxon>
        <taxon>Bacilli</taxon>
        <taxon>Bacillales</taxon>
        <taxon>Bacillaceae</taxon>
        <taxon>Lysinibacillus</taxon>
    </lineage>
</organism>
<dbReference type="Gene3D" id="2.130.10.10">
    <property type="entry name" value="YVTN repeat-like/Quinoprotein amine dehydrogenase"/>
    <property type="match status" value="1"/>
</dbReference>
<sequence>MFKRISSLFLTLLLVVGFAFPAAADWTTYQGNNNHNGVITDGAPITASVNTAMVNLTHNGSGWDGIDTAPVMQTLDNGDTYAYVIYDGYAVNGNNGGGRLAKVRANDAKEIWSKQLTLSAGFQLSTPLLVQGNDASSEADDTIYVGTTGFSQLLKNDELNGSPVTDWTVTGGVASGTGIDVTGNQVVTLKQTGLALNNAATNRATLGIHVGNNANTNVTADVQVKVNGTTVVTKAFSKSSSDAQAKPIQDPANPGQYYYYLNDNFAAMAGDEVEYIIDVKNNASTVKVDYASLYQQTGSIQKVTGLDQPSPSNVSIVTGIAGQINTPITTDGTYLYFGTWTGKGGGTYYQVEIANPTNVKTATTGDYYWAGAVVVGNYVYFGGDGGKLHYRSVANFANVGGVINLSTDGGVTAGNVRSSIALVDNTLYFTSQGGYLWSYELDQDGIPTFEWKVALGGTSTSTPVITNNGKAYVGYYAGFTNGGVQAIDLNTKSVTTVGTPGPVQSSVVAYSVGTTDYIYLTTNAADGAGYSFNGTTTQELWNTTNTDGKTYTLQGMAASGGYLVFGNDYNNLYIIK</sequence>
<name>A0A917D6M5_9BACI</name>
<dbReference type="Proteomes" id="UP000616608">
    <property type="component" value="Unassembled WGS sequence"/>
</dbReference>